<keyword evidence="1" id="KW-0697">Rotamase</keyword>
<dbReference type="GO" id="GO:0003755">
    <property type="term" value="F:peptidyl-prolyl cis-trans isomerase activity"/>
    <property type="evidence" value="ECO:0007669"/>
    <property type="project" value="UniProtKB-KW"/>
</dbReference>
<dbReference type="AlphaFoldDB" id="A0A2A6RQ19"/>
<reference evidence="6" key="1">
    <citation type="submission" date="2017-08" db="EMBL/GenBank/DDBJ databases">
        <authorList>
            <person name="Grouzdev D.S."/>
            <person name="Gaisin V.A."/>
            <person name="Rysina M.S."/>
            <person name="Gorlenko V.M."/>
        </authorList>
    </citation>
    <scope>NUCLEOTIDE SEQUENCE [LARGE SCALE GENOMIC DNA]</scope>
    <source>
        <strain evidence="6">Kir15-3F</strain>
    </source>
</reference>
<feature type="transmembrane region" description="Helical" evidence="3">
    <location>
        <begin position="52"/>
        <end position="73"/>
    </location>
</feature>
<dbReference type="Gene3D" id="3.10.50.40">
    <property type="match status" value="1"/>
</dbReference>
<dbReference type="PANTHER" id="PTHR47245">
    <property type="entry name" value="PEPTIDYLPROLYL ISOMERASE"/>
    <property type="match status" value="1"/>
</dbReference>
<keyword evidence="3" id="KW-0812">Transmembrane</keyword>
<accession>A0A2A6RQ19</accession>
<name>A0A2A6RQ19_9CHLR</name>
<dbReference type="InterPro" id="IPR046357">
    <property type="entry name" value="PPIase_dom_sf"/>
</dbReference>
<protein>
    <recommendedName>
        <fullName evidence="4">PpiC domain-containing protein</fullName>
    </recommendedName>
</protein>
<proteinExistence type="predicted"/>
<evidence type="ECO:0000313" key="6">
    <source>
        <dbReference type="Proteomes" id="UP000220527"/>
    </source>
</evidence>
<evidence type="ECO:0000256" key="3">
    <source>
        <dbReference type="SAM" id="Phobius"/>
    </source>
</evidence>
<keyword evidence="6" id="KW-1185">Reference proteome</keyword>
<feature type="region of interest" description="Disordered" evidence="2">
    <location>
        <begin position="1"/>
        <end position="44"/>
    </location>
</feature>
<dbReference type="InterPro" id="IPR027304">
    <property type="entry name" value="Trigger_fact/SurA_dom_sf"/>
</dbReference>
<dbReference type="Pfam" id="PF13616">
    <property type="entry name" value="Rotamase_3"/>
    <property type="match status" value="1"/>
</dbReference>
<comment type="caution">
    <text evidence="5">The sequence shown here is derived from an EMBL/GenBank/DDBJ whole genome shotgun (WGS) entry which is preliminary data.</text>
</comment>
<dbReference type="PANTHER" id="PTHR47245:SF2">
    <property type="entry name" value="PEPTIDYL-PROLYL CIS-TRANS ISOMERASE HP_0175-RELATED"/>
    <property type="match status" value="1"/>
</dbReference>
<evidence type="ECO:0000313" key="5">
    <source>
        <dbReference type="EMBL" id="PDW04979.1"/>
    </source>
</evidence>
<dbReference type="PROSITE" id="PS50198">
    <property type="entry name" value="PPIC_PPIASE_2"/>
    <property type="match status" value="1"/>
</dbReference>
<dbReference type="SUPFAM" id="SSF109998">
    <property type="entry name" value="Triger factor/SurA peptide-binding domain-like"/>
    <property type="match status" value="1"/>
</dbReference>
<dbReference type="SUPFAM" id="SSF54534">
    <property type="entry name" value="FKBP-like"/>
    <property type="match status" value="1"/>
</dbReference>
<keyword evidence="3" id="KW-1133">Transmembrane helix</keyword>
<organism evidence="5 6">
    <name type="scientific">Candidatus Viridilinea mediisalina</name>
    <dbReference type="NCBI Taxonomy" id="2024553"/>
    <lineage>
        <taxon>Bacteria</taxon>
        <taxon>Bacillati</taxon>
        <taxon>Chloroflexota</taxon>
        <taxon>Chloroflexia</taxon>
        <taxon>Chloroflexales</taxon>
        <taxon>Chloroflexineae</taxon>
        <taxon>Oscillochloridaceae</taxon>
        <taxon>Candidatus Viridilinea</taxon>
    </lineage>
</organism>
<dbReference type="RefSeq" id="WP_097642217.1">
    <property type="nucleotide sequence ID" value="NZ_NQWI01000002.1"/>
</dbReference>
<evidence type="ECO:0000256" key="1">
    <source>
        <dbReference type="PROSITE-ProRule" id="PRU00278"/>
    </source>
</evidence>
<dbReference type="Proteomes" id="UP000220527">
    <property type="component" value="Unassembled WGS sequence"/>
</dbReference>
<dbReference type="InterPro" id="IPR023058">
    <property type="entry name" value="PPIase_PpiC_CS"/>
</dbReference>
<feature type="compositionally biased region" description="Basic and acidic residues" evidence="2">
    <location>
        <begin position="28"/>
        <end position="39"/>
    </location>
</feature>
<gene>
    <name evidence="5" type="ORF">CJ255_00960</name>
</gene>
<dbReference type="InterPro" id="IPR000297">
    <property type="entry name" value="PPIase_PpiC"/>
</dbReference>
<dbReference type="InterPro" id="IPR050245">
    <property type="entry name" value="PrsA_foldase"/>
</dbReference>
<dbReference type="OrthoDB" id="14196at2"/>
<sequence length="390" mass="42847">MTDKDNQFDKFDEEKEAKTGFDDQPSTHQDDVDDGKYADEEAEPTGRSRPRLVIVIIAILVLALVGTSLAFLVPAPPPQPVPQPEAPSAPELDLGELFDADDQFNPQLLPAAVGVYSSTEVIAEVGDGTVLRGDFVRLYMPGADPTELLNQLIQIELLIQTAAAEGIMADQDVVEQQIEQIKLSQAGGDDDTFRMFLDEIEVGDVANLRRLLERDQIIERMIMKYTTVEQARARHILLARDEDDEDSDDAALQAQAEDLLRQLENGADFAALAQEYSDDPGSGMAGGDLGWAPRGLFVEPFEEAVFSMEVGELRLVETLYGFHIIELLDAPELRPLDDPGLLQSMAGQQAFATTFIPWIESLQMEAEANEQIKVVVPADELVSVPEPEGL</sequence>
<keyword evidence="3" id="KW-0472">Membrane</keyword>
<evidence type="ECO:0000259" key="4">
    <source>
        <dbReference type="PROSITE" id="PS50198"/>
    </source>
</evidence>
<feature type="domain" description="PpiC" evidence="4">
    <location>
        <begin position="228"/>
        <end position="329"/>
    </location>
</feature>
<dbReference type="EMBL" id="NQWI01000002">
    <property type="protein sequence ID" value="PDW04979.1"/>
    <property type="molecule type" value="Genomic_DNA"/>
</dbReference>
<evidence type="ECO:0000256" key="2">
    <source>
        <dbReference type="SAM" id="MobiDB-lite"/>
    </source>
</evidence>
<feature type="compositionally biased region" description="Basic and acidic residues" evidence="2">
    <location>
        <begin position="1"/>
        <end position="21"/>
    </location>
</feature>
<dbReference type="PROSITE" id="PS01096">
    <property type="entry name" value="PPIC_PPIASE_1"/>
    <property type="match status" value="1"/>
</dbReference>
<keyword evidence="1" id="KW-0413">Isomerase</keyword>